<evidence type="ECO:0000313" key="12">
    <source>
        <dbReference type="Proteomes" id="UP000703269"/>
    </source>
</evidence>
<dbReference type="PANTHER" id="PTHR11686:SF9">
    <property type="entry name" value="RE13973P"/>
    <property type="match status" value="1"/>
</dbReference>
<dbReference type="InterPro" id="IPR029055">
    <property type="entry name" value="Ntn_hydrolases_N"/>
</dbReference>
<comment type="pathway">
    <text evidence="3 8">Sulfur metabolism; glutathione metabolism.</text>
</comment>
<feature type="binding site" evidence="7">
    <location>
        <position position="163"/>
    </location>
    <ligand>
        <name>L-glutamate</name>
        <dbReference type="ChEBI" id="CHEBI:29985"/>
    </ligand>
</feature>
<comment type="catalytic activity">
    <reaction evidence="1 8">
        <text>an S-substituted glutathione + H2O = an S-substituted L-cysteinylglycine + L-glutamate</text>
        <dbReference type="Rhea" id="RHEA:59468"/>
        <dbReference type="ChEBI" id="CHEBI:15377"/>
        <dbReference type="ChEBI" id="CHEBI:29985"/>
        <dbReference type="ChEBI" id="CHEBI:90779"/>
        <dbReference type="ChEBI" id="CHEBI:143103"/>
        <dbReference type="EC" id="3.4.19.13"/>
    </reaction>
</comment>
<proteinExistence type="inferred from homology"/>
<keyword evidence="10" id="KW-0472">Membrane</keyword>
<reference evidence="11 12" key="1">
    <citation type="submission" date="2021-08" db="EMBL/GenBank/DDBJ databases">
        <title>Draft Genome Sequence of Phanerochaete sordida strain YK-624.</title>
        <authorList>
            <person name="Mori T."/>
            <person name="Dohra H."/>
            <person name="Suzuki T."/>
            <person name="Kawagishi H."/>
            <person name="Hirai H."/>
        </authorList>
    </citation>
    <scope>NUCLEOTIDE SEQUENCE [LARGE SCALE GENOMIC DNA]</scope>
    <source>
        <strain evidence="11 12">YK-624</strain>
    </source>
</reference>
<dbReference type="InterPro" id="IPR043138">
    <property type="entry name" value="GGT_lsub"/>
</dbReference>
<protein>
    <recommendedName>
        <fullName evidence="8">Glutathione hydrolase</fullName>
        <ecNumber evidence="8">2.3.2.2</ecNumber>
        <ecNumber evidence="8">3.4.19.13</ecNumber>
    </recommendedName>
    <alternativeName>
        <fullName evidence="8">Gamma-glutamyltransferase</fullName>
    </alternativeName>
    <alternativeName>
        <fullName evidence="8">Gamma-glutamyltranspeptidase</fullName>
    </alternativeName>
</protein>
<dbReference type="GO" id="GO:0000324">
    <property type="term" value="C:fungal-type vacuole"/>
    <property type="evidence" value="ECO:0007669"/>
    <property type="project" value="TreeGrafter"/>
</dbReference>
<feature type="binding site" evidence="7">
    <location>
        <begin position="452"/>
        <end position="454"/>
    </location>
    <ligand>
        <name>L-glutamate</name>
        <dbReference type="ChEBI" id="CHEBI:29985"/>
    </ligand>
</feature>
<dbReference type="OrthoDB" id="1081007at2759"/>
<dbReference type="Pfam" id="PF01019">
    <property type="entry name" value="G_glu_transpept"/>
    <property type="match status" value="1"/>
</dbReference>
<comment type="caution">
    <text evidence="11">The sequence shown here is derived from an EMBL/GenBank/DDBJ whole genome shotgun (WGS) entry which is preliminary data.</text>
</comment>
<organism evidence="11 12">
    <name type="scientific">Phanerochaete sordida</name>
    <dbReference type="NCBI Taxonomy" id="48140"/>
    <lineage>
        <taxon>Eukaryota</taxon>
        <taxon>Fungi</taxon>
        <taxon>Dikarya</taxon>
        <taxon>Basidiomycota</taxon>
        <taxon>Agaricomycotina</taxon>
        <taxon>Agaricomycetes</taxon>
        <taxon>Polyporales</taxon>
        <taxon>Phanerochaetaceae</taxon>
        <taxon>Phanerochaete</taxon>
    </lineage>
</organism>
<evidence type="ECO:0000256" key="4">
    <source>
        <dbReference type="ARBA" id="ARBA00009381"/>
    </source>
</evidence>
<evidence type="ECO:0000313" key="11">
    <source>
        <dbReference type="EMBL" id="GJE94942.1"/>
    </source>
</evidence>
<comment type="catalytic activity">
    <reaction evidence="5 8">
        <text>an N-terminal (5-L-glutamyl)-[peptide] + an alpha-amino acid = 5-L-glutamyl amino acid + an N-terminal L-alpha-aminoacyl-[peptide]</text>
        <dbReference type="Rhea" id="RHEA:23904"/>
        <dbReference type="Rhea" id="RHEA-COMP:9780"/>
        <dbReference type="Rhea" id="RHEA-COMP:9795"/>
        <dbReference type="ChEBI" id="CHEBI:77644"/>
        <dbReference type="ChEBI" id="CHEBI:78597"/>
        <dbReference type="ChEBI" id="CHEBI:78599"/>
        <dbReference type="ChEBI" id="CHEBI:78608"/>
        <dbReference type="EC" id="2.3.2.2"/>
    </reaction>
</comment>
<keyword evidence="8" id="KW-0378">Hydrolase</keyword>
<dbReference type="FunFam" id="3.60.20.40:FF:000001">
    <property type="entry name" value="Gamma-glutamyltranspeptidase 1"/>
    <property type="match status" value="1"/>
</dbReference>
<dbReference type="InterPro" id="IPR043137">
    <property type="entry name" value="GGT_ssub_C"/>
</dbReference>
<feature type="region of interest" description="Disordered" evidence="9">
    <location>
        <begin position="1"/>
        <end position="29"/>
    </location>
</feature>
<dbReference type="GO" id="GO:0005886">
    <property type="term" value="C:plasma membrane"/>
    <property type="evidence" value="ECO:0007669"/>
    <property type="project" value="TreeGrafter"/>
</dbReference>
<evidence type="ECO:0000256" key="3">
    <source>
        <dbReference type="ARBA" id="ARBA00005115"/>
    </source>
</evidence>
<comment type="function">
    <text evidence="8">Cleaves the gamma-glutamyl peptide bond of glutathione and glutathione conjugates.</text>
</comment>
<dbReference type="PANTHER" id="PTHR11686">
    <property type="entry name" value="GAMMA GLUTAMYL TRANSPEPTIDASE"/>
    <property type="match status" value="1"/>
</dbReference>
<dbReference type="EMBL" id="BPQB01000044">
    <property type="protein sequence ID" value="GJE94942.1"/>
    <property type="molecule type" value="Genomic_DNA"/>
</dbReference>
<dbReference type="InterPro" id="IPR000101">
    <property type="entry name" value="GGT_peptidase"/>
</dbReference>
<feature type="active site" description="Nucleophile" evidence="6">
    <location>
        <position position="434"/>
    </location>
</feature>
<feature type="binding site" evidence="7">
    <location>
        <begin position="504"/>
        <end position="505"/>
    </location>
    <ligand>
        <name>L-glutamate</name>
        <dbReference type="ChEBI" id="CHEBI:29985"/>
    </ligand>
</feature>
<keyword evidence="10" id="KW-1133">Transmembrane helix</keyword>
<accession>A0A9P3GG00</accession>
<evidence type="ECO:0000256" key="2">
    <source>
        <dbReference type="ARBA" id="ARBA00001089"/>
    </source>
</evidence>
<comment type="similarity">
    <text evidence="4">Belongs to the gamma-glutamyltransferase family.</text>
</comment>
<keyword evidence="12" id="KW-1185">Reference proteome</keyword>
<dbReference type="Gene3D" id="3.60.20.40">
    <property type="match status" value="1"/>
</dbReference>
<evidence type="ECO:0000256" key="5">
    <source>
        <dbReference type="ARBA" id="ARBA00047417"/>
    </source>
</evidence>
<dbReference type="PRINTS" id="PR01210">
    <property type="entry name" value="GGTRANSPTASE"/>
</dbReference>
<name>A0A9P3GG00_9APHY</name>
<dbReference type="NCBIfam" id="TIGR00066">
    <property type="entry name" value="g_glut_trans"/>
    <property type="match status" value="1"/>
</dbReference>
<feature type="compositionally biased region" description="Basic and acidic residues" evidence="9">
    <location>
        <begin position="19"/>
        <end position="29"/>
    </location>
</feature>
<evidence type="ECO:0000256" key="1">
    <source>
        <dbReference type="ARBA" id="ARBA00001049"/>
    </source>
</evidence>
<evidence type="ECO:0000256" key="10">
    <source>
        <dbReference type="SAM" id="Phobius"/>
    </source>
</evidence>
<keyword evidence="8" id="KW-0012">Acyltransferase</keyword>
<dbReference type="AlphaFoldDB" id="A0A9P3GG00"/>
<feature type="binding site" evidence="7">
    <location>
        <position position="476"/>
    </location>
    <ligand>
        <name>L-glutamate</name>
        <dbReference type="ChEBI" id="CHEBI:29985"/>
    </ligand>
</feature>
<comment type="catalytic activity">
    <reaction evidence="2 8">
        <text>glutathione + H2O = L-cysteinylglycine + L-glutamate</text>
        <dbReference type="Rhea" id="RHEA:28807"/>
        <dbReference type="ChEBI" id="CHEBI:15377"/>
        <dbReference type="ChEBI" id="CHEBI:29985"/>
        <dbReference type="ChEBI" id="CHEBI:57925"/>
        <dbReference type="ChEBI" id="CHEBI:61694"/>
        <dbReference type="EC" id="3.4.19.13"/>
    </reaction>
</comment>
<keyword evidence="8" id="KW-0808">Transferase</keyword>
<evidence type="ECO:0000256" key="9">
    <source>
        <dbReference type="SAM" id="MobiDB-lite"/>
    </source>
</evidence>
<dbReference type="Proteomes" id="UP000703269">
    <property type="component" value="Unassembled WGS sequence"/>
</dbReference>
<evidence type="ECO:0000256" key="7">
    <source>
        <dbReference type="PIRSR" id="PIRSR600101-2"/>
    </source>
</evidence>
<dbReference type="GO" id="GO:0103068">
    <property type="term" value="F:leukotriene C4 gamma-glutamyl transferase activity"/>
    <property type="evidence" value="ECO:0007669"/>
    <property type="project" value="UniProtKB-EC"/>
</dbReference>
<dbReference type="EC" id="2.3.2.2" evidence="8"/>
<sequence>MANDVSAKHPHNAMLPLHQDLHDSTQDRLPARRHPRRTVFLLALVAIALLCSATPRAWLDEPDTEARRTANEACAGRSCARNPAWLVKAKHGAVASENELCSDIGVGTLRAGGNAVDAAVSTALCIGVVNMFSSGLGGGGFMTVRIPPSMTNGSSEVYTIDFREVAPAAASETMYVGRPEAARWGGLAVGVPGELRGLERAHTLWGSRPWAELVAPAAALARGWRVQKELERRIEMFAPVMLNYPDWRAVFAPEGCLLREGDTIRRTALARTLETVAREGADAFYRGPIADALLKKIRETGGIMTQEDLDNYSVRVQPALKGSYRGRTIYTTHAPTSGPVLLHMLNLAEMFEDFVEEGRTPLNMHRLVEIMKFGFAARTRVADPGFLATKEIQTINRIPTKEYAEQIFVNITDDRTHTPDYYQPVYDVPTDHGTSHSSIVDKDGMAVSITSTVNLVFGSLVLDSETGVILNDELDDFSIPGTPNYFGLFPSPYNYPQPGKRPLSSTVPTIIEDAAGDVWAVVGASGGSRIFPAVFQALLNLDWGLDAGAAVEYGRVHDQLFPAAVDADNVLPAPLLAGLRARGHNVSVADIGRVAAVVQLVTKRGGALYAASDSRKRGKAAGY</sequence>
<dbReference type="EC" id="3.4.19.13" evidence="8"/>
<gene>
    <name evidence="11" type="ORF">PsYK624_111180</name>
</gene>
<dbReference type="GO" id="GO:0006751">
    <property type="term" value="P:glutathione catabolic process"/>
    <property type="evidence" value="ECO:0007669"/>
    <property type="project" value="UniProtKB-UniRule"/>
</dbReference>
<dbReference type="GO" id="GO:0036374">
    <property type="term" value="F:glutathione hydrolase activity"/>
    <property type="evidence" value="ECO:0007669"/>
    <property type="project" value="UniProtKB-UniRule"/>
</dbReference>
<dbReference type="SUPFAM" id="SSF56235">
    <property type="entry name" value="N-terminal nucleophile aminohydrolases (Ntn hydrolases)"/>
    <property type="match status" value="1"/>
</dbReference>
<dbReference type="Gene3D" id="1.10.246.130">
    <property type="match status" value="1"/>
</dbReference>
<keyword evidence="10" id="KW-0812">Transmembrane</keyword>
<evidence type="ECO:0000256" key="6">
    <source>
        <dbReference type="PIRSR" id="PIRSR600101-1"/>
    </source>
</evidence>
<feature type="binding site" evidence="7">
    <location>
        <position position="527"/>
    </location>
    <ligand>
        <name>L-glutamate</name>
        <dbReference type="ChEBI" id="CHEBI:29985"/>
    </ligand>
</feature>
<evidence type="ECO:0000256" key="8">
    <source>
        <dbReference type="RuleBase" id="RU368068"/>
    </source>
</evidence>
<feature type="transmembrane region" description="Helical" evidence="10">
    <location>
        <begin position="38"/>
        <end position="59"/>
    </location>
</feature>